<evidence type="ECO:0000256" key="6">
    <source>
        <dbReference type="ARBA" id="ARBA00023002"/>
    </source>
</evidence>
<reference evidence="12" key="1">
    <citation type="submission" date="2023-07" db="EMBL/GenBank/DDBJ databases">
        <title>Novel Mycoplasma species identified in domestic and wild animals.</title>
        <authorList>
            <person name="Volokhov D.V."/>
            <person name="Furtak V.A."/>
            <person name="Zagorodnyaya T.A."/>
        </authorList>
    </citation>
    <scope>NUCLEOTIDE SEQUENCE [LARGE SCALE GENOMIC DNA]</scope>
    <source>
        <strain evidence="12">92-19</strain>
    </source>
</reference>
<dbReference type="Pfam" id="PF01558">
    <property type="entry name" value="POR"/>
    <property type="match status" value="1"/>
</dbReference>
<dbReference type="Pfam" id="PF02775">
    <property type="entry name" value="TPP_enzyme_C"/>
    <property type="match status" value="1"/>
</dbReference>
<dbReference type="SUPFAM" id="SSF52518">
    <property type="entry name" value="Thiamin diphosphate-binding fold (THDP-binding)"/>
    <property type="match status" value="2"/>
</dbReference>
<evidence type="ECO:0000313" key="11">
    <source>
        <dbReference type="EMBL" id="MCU0105478.1"/>
    </source>
</evidence>
<protein>
    <submittedName>
        <fullName evidence="11">Pyruvate:ferredoxin (Flavodoxin) oxidoreductase</fullName>
    </submittedName>
</protein>
<dbReference type="InterPro" id="IPR017896">
    <property type="entry name" value="4Fe4S_Fe-S-bd"/>
</dbReference>
<dbReference type="CDD" id="cd03377">
    <property type="entry name" value="TPP_PFOR_PNO"/>
    <property type="match status" value="1"/>
</dbReference>
<dbReference type="InterPro" id="IPR011766">
    <property type="entry name" value="TPP_enzyme_TPP-bd"/>
</dbReference>
<dbReference type="Pfam" id="PF01855">
    <property type="entry name" value="POR_N"/>
    <property type="match status" value="1"/>
</dbReference>
<feature type="domain" description="4Fe-4S ferredoxin-type" evidence="10">
    <location>
        <begin position="683"/>
        <end position="712"/>
    </location>
</feature>
<dbReference type="Gene3D" id="4.10.780.10">
    <property type="entry name" value="Pyruvate-flavodoxin oxidoreductase, EKR domain"/>
    <property type="match status" value="1"/>
</dbReference>
<keyword evidence="6 9" id="KW-0560">Oxidoreductase</keyword>
<dbReference type="EMBL" id="JAOEGN010000014">
    <property type="protein sequence ID" value="MCU0105478.1"/>
    <property type="molecule type" value="Genomic_DNA"/>
</dbReference>
<accession>A0ABT2PWZ0</accession>
<evidence type="ECO:0000256" key="4">
    <source>
        <dbReference type="ARBA" id="ARBA00022723"/>
    </source>
</evidence>
<gene>
    <name evidence="11" type="primary">nifJ</name>
    <name evidence="11" type="ORF">N7603_07385</name>
</gene>
<dbReference type="Gene3D" id="3.40.920.10">
    <property type="entry name" value="Pyruvate-ferredoxin oxidoreductase, PFOR, domain III"/>
    <property type="match status" value="1"/>
</dbReference>
<dbReference type="InterPro" id="IPR011895">
    <property type="entry name" value="Pyrv_flavodox_OxRed"/>
</dbReference>
<keyword evidence="4" id="KW-0479">Metal-binding</keyword>
<dbReference type="RefSeq" id="WP_262096791.1">
    <property type="nucleotide sequence ID" value="NZ_JAOEGN010000014.1"/>
</dbReference>
<keyword evidence="12" id="KW-1185">Reference proteome</keyword>
<dbReference type="CDD" id="cd07034">
    <property type="entry name" value="TPP_PYR_PFOR_IOR-alpha_like"/>
    <property type="match status" value="1"/>
</dbReference>
<dbReference type="PIRSF" id="PIRSF000159">
    <property type="entry name" value="NifJ"/>
    <property type="match status" value="1"/>
</dbReference>
<dbReference type="InterPro" id="IPR017900">
    <property type="entry name" value="4Fe4S_Fe_S_CS"/>
</dbReference>
<dbReference type="PANTHER" id="PTHR32154">
    <property type="entry name" value="PYRUVATE-FLAVODOXIN OXIDOREDUCTASE-RELATED"/>
    <property type="match status" value="1"/>
</dbReference>
<comment type="caution">
    <text evidence="11">The sequence shown here is derived from an EMBL/GenBank/DDBJ whole genome shotgun (WGS) entry which is preliminary data.</text>
</comment>
<evidence type="ECO:0000256" key="2">
    <source>
        <dbReference type="ARBA" id="ARBA00022448"/>
    </source>
</evidence>
<dbReference type="NCBIfam" id="TIGR02176">
    <property type="entry name" value="pyruv_ox_red"/>
    <property type="match status" value="1"/>
</dbReference>
<feature type="domain" description="4Fe-4S ferredoxin-type" evidence="10">
    <location>
        <begin position="739"/>
        <end position="770"/>
    </location>
</feature>
<keyword evidence="2 9" id="KW-0813">Transport</keyword>
<keyword evidence="5 9" id="KW-0249">Electron transport</keyword>
<keyword evidence="3" id="KW-0004">4Fe-4S</keyword>
<dbReference type="Pfam" id="PF10371">
    <property type="entry name" value="EKR"/>
    <property type="match status" value="1"/>
</dbReference>
<evidence type="ECO:0000256" key="5">
    <source>
        <dbReference type="ARBA" id="ARBA00022982"/>
    </source>
</evidence>
<dbReference type="InterPro" id="IPR009014">
    <property type="entry name" value="Transketo_C/PFOR_II"/>
</dbReference>
<dbReference type="PROSITE" id="PS00198">
    <property type="entry name" value="4FE4S_FER_1"/>
    <property type="match status" value="1"/>
</dbReference>
<dbReference type="SUPFAM" id="SSF53323">
    <property type="entry name" value="Pyruvate-ferredoxin oxidoreductase, PFOR, domain III"/>
    <property type="match status" value="1"/>
</dbReference>
<dbReference type="Proteomes" id="UP001209076">
    <property type="component" value="Unassembled WGS sequence"/>
</dbReference>
<keyword evidence="7" id="KW-0408">Iron</keyword>
<dbReference type="PROSITE" id="PS51379">
    <property type="entry name" value="4FE4S_FER_2"/>
    <property type="match status" value="2"/>
</dbReference>
<sequence>MADNKKVIKSMDGAEASAYVAYALTEVAGIYPITPSTPIGQNVDLWASQGKKNIFGMPVKVVEMQSEAGAVGTVHGSLQTGLLTTSFTASQGLLLKLPNMYKIAGQLLPGVIHVAARAIAAQALSIFGDHQDVMAARQTGWAMLASNSVQEVMDLGGIAHLSAIKGSIPFLHFFDGFRTSHEVNTIEVLDYDVLARLVDREALAKFRAGALNPAHPKTRGTAQNDDVYFQTRTLQASKYAAIPDIVNDYMQEISKVTGRHYAPFNYYGDPEATDVIVAMGSVIETSKEAIDYLRRQGKKVGIVSVHLFRPFSEKYFFDVMPKTVKRIAVLDRTIEPGSTGEPLFLDVKNMFYGRPNQPVIIGGIYGLSSKDTTPNMINAVYKNLAGEQKDHFTVGINDDVTFTSIDISEQIDVTDKDTLEMLFFGLGSDGTVGASKNIVKIIGDNTKLNSQAYAAYDSKKAGGVTRMHLRFSPHEIRSTYLVNNPHFVSCSADTYLAKYDMIKGLRQGGKFLLNTQVPADQIEAFLPNKVKRQLAQKAAKFFIINAVDLAYEIGLGRRINTIMQSAQLKLVEQIMPFETAEKYMKKYAEKSYGRKGEAILEMNYAAIEAGYKHLVEIPVKPEWAFLEDENVEKDNRPSFVKNIADIVNAIEGDSLPVSAFLGYEDGHMDNGAAAYEKRGIANYVPGWREENCIQCNQCVFACPHAVIRAFLATPEEAANAPEGSKMIPGKGKGLDQYKYTIQVSTLDCTECGVCVQVCPAPGKALFMTPIGPELAAGSQQIADYFFNEVTYKNIGNDNVKNVNFNKPLFEFSGACAGCGETPYIKAITQLFGERMILANATGCTSIYGASYPATPYTTLPNGRGPAWANSLFEDNAEFGFGMRIAYETMRDRIQTIIVDHLNEMPEVLKGLAQEWLDHRAEGEYTQNLAPKLEAELAKVNEGYAKELLELKDYFVRVSQWIMGGDGWAYDIGYGGIDHVIANNEDVNILVLDTEVYSNTGGQSSKSAPSASIAKFTASGKKTKKKDLAAIAMSYGHVYVAQISHGASPAQVIKTLKEAESYPGPSLVIAYSPCIEHGIKGGLTQSAAQAKLATECGYWPTFRYDPRLIEQGKNPFQIDSKPPVWDKYQDYLLSEARYAQLSQINPDHAEALLAQNLADAKARWAMYQRYKAMDYSKQE</sequence>
<dbReference type="InterPro" id="IPR050722">
    <property type="entry name" value="Pyruvate:ferred/Flavod_OxRd"/>
</dbReference>
<keyword evidence="8" id="KW-0411">Iron-sulfur</keyword>
<evidence type="ECO:0000259" key="10">
    <source>
        <dbReference type="PROSITE" id="PS51379"/>
    </source>
</evidence>
<dbReference type="Gene3D" id="3.40.50.920">
    <property type="match status" value="1"/>
</dbReference>
<dbReference type="InterPro" id="IPR002869">
    <property type="entry name" value="Pyrv_flavodox_OxRed_cen"/>
</dbReference>
<dbReference type="Pfam" id="PF17147">
    <property type="entry name" value="PFOR_II"/>
    <property type="match status" value="1"/>
</dbReference>
<dbReference type="Gene3D" id="3.30.70.20">
    <property type="match status" value="1"/>
</dbReference>
<evidence type="ECO:0000256" key="3">
    <source>
        <dbReference type="ARBA" id="ARBA00022485"/>
    </source>
</evidence>
<evidence type="ECO:0000256" key="1">
    <source>
        <dbReference type="ARBA" id="ARBA00009032"/>
    </source>
</evidence>
<dbReference type="InterPro" id="IPR029061">
    <property type="entry name" value="THDP-binding"/>
</dbReference>
<dbReference type="SMART" id="SM00890">
    <property type="entry name" value="EKR"/>
    <property type="match status" value="1"/>
</dbReference>
<dbReference type="Pfam" id="PF12838">
    <property type="entry name" value="Fer4_7"/>
    <property type="match status" value="1"/>
</dbReference>
<proteinExistence type="inferred from homology"/>
<dbReference type="InterPro" id="IPR019752">
    <property type="entry name" value="Pyrv/ketoisovalerate_OxRed_cat"/>
</dbReference>
<dbReference type="Gene3D" id="3.40.50.970">
    <property type="match status" value="2"/>
</dbReference>
<keyword evidence="11" id="KW-0670">Pyruvate</keyword>
<dbReference type="SUPFAM" id="SSF54862">
    <property type="entry name" value="4Fe-4S ferredoxins"/>
    <property type="match status" value="1"/>
</dbReference>
<evidence type="ECO:0000313" key="12">
    <source>
        <dbReference type="Proteomes" id="UP001209076"/>
    </source>
</evidence>
<dbReference type="SUPFAM" id="SSF52922">
    <property type="entry name" value="TK C-terminal domain-like"/>
    <property type="match status" value="1"/>
</dbReference>
<dbReference type="InterPro" id="IPR019456">
    <property type="entry name" value="Pyrv-flavodox_OxRtase_EKR"/>
</dbReference>
<evidence type="ECO:0000256" key="8">
    <source>
        <dbReference type="ARBA" id="ARBA00023014"/>
    </source>
</evidence>
<evidence type="ECO:0000256" key="7">
    <source>
        <dbReference type="ARBA" id="ARBA00023004"/>
    </source>
</evidence>
<dbReference type="InterPro" id="IPR037112">
    <property type="entry name" value="Pyrv-flavodox_OxR_EKR_sf"/>
</dbReference>
<dbReference type="PANTHER" id="PTHR32154:SF0">
    <property type="entry name" value="PYRUVATE-FLAVODOXIN OXIDOREDUCTASE-RELATED"/>
    <property type="match status" value="1"/>
</dbReference>
<organism evidence="11 12">
    <name type="scientific">Paracholeplasma vituli</name>
    <dbReference type="NCBI Taxonomy" id="69473"/>
    <lineage>
        <taxon>Bacteria</taxon>
        <taxon>Bacillati</taxon>
        <taxon>Mycoplasmatota</taxon>
        <taxon>Mollicutes</taxon>
        <taxon>Acholeplasmatales</taxon>
        <taxon>Acholeplasmataceae</taxon>
        <taxon>Paracholeplasma</taxon>
    </lineage>
</organism>
<evidence type="ECO:0000256" key="9">
    <source>
        <dbReference type="PIRNR" id="PIRNR000159"/>
    </source>
</evidence>
<dbReference type="InterPro" id="IPR002880">
    <property type="entry name" value="Pyrv_Fd/Flavodoxin_OxRdtase_N"/>
</dbReference>
<comment type="similarity">
    <text evidence="1 9">Belongs to the pyruvate:ferredoxin/flavodoxin oxidoreductase family.</text>
</comment>
<name>A0ABT2PWZ0_9MOLU</name>
<dbReference type="InterPro" id="IPR033412">
    <property type="entry name" value="PFOR_II"/>
</dbReference>